<keyword evidence="1" id="KW-0472">Membrane</keyword>
<feature type="transmembrane region" description="Helical" evidence="1">
    <location>
        <begin position="51"/>
        <end position="73"/>
    </location>
</feature>
<dbReference type="InterPro" id="IPR005182">
    <property type="entry name" value="YdbS-like_PH"/>
</dbReference>
<dbReference type="EMBL" id="BJUU01000020">
    <property type="protein sequence ID" value="GEK81140.1"/>
    <property type="molecule type" value="Genomic_DNA"/>
</dbReference>
<organism evidence="3 4">
    <name type="scientific">Agrococcus baldri</name>
    <dbReference type="NCBI Taxonomy" id="153730"/>
    <lineage>
        <taxon>Bacteria</taxon>
        <taxon>Bacillati</taxon>
        <taxon>Actinomycetota</taxon>
        <taxon>Actinomycetes</taxon>
        <taxon>Micrococcales</taxon>
        <taxon>Microbacteriaceae</taxon>
        <taxon>Agrococcus</taxon>
    </lineage>
</organism>
<keyword evidence="1" id="KW-0812">Transmembrane</keyword>
<evidence type="ECO:0000259" key="2">
    <source>
        <dbReference type="Pfam" id="PF03703"/>
    </source>
</evidence>
<evidence type="ECO:0000256" key="1">
    <source>
        <dbReference type="SAM" id="Phobius"/>
    </source>
</evidence>
<name>A0AA87RDM7_9MICO</name>
<feature type="domain" description="YdbS-like PH" evidence="2">
    <location>
        <begin position="76"/>
        <end position="153"/>
    </location>
</feature>
<accession>A0AA87RDM7</accession>
<reference evidence="3 4" key="1">
    <citation type="submission" date="2019-07" db="EMBL/GenBank/DDBJ databases">
        <title>Whole genome shotgun sequence of Agrococcus baldri NBRC 103055.</title>
        <authorList>
            <person name="Hosoyama A."/>
            <person name="Uohara A."/>
            <person name="Ohji S."/>
            <person name="Ichikawa N."/>
        </authorList>
    </citation>
    <scope>NUCLEOTIDE SEQUENCE [LARGE SCALE GENOMIC DNA]</scope>
    <source>
        <strain evidence="3 4">NBRC 103055</strain>
    </source>
</reference>
<dbReference type="RefSeq" id="WP_146796148.1">
    <property type="nucleotide sequence ID" value="NZ_BJUU01000020.1"/>
</dbReference>
<evidence type="ECO:0000313" key="4">
    <source>
        <dbReference type="Proteomes" id="UP000321749"/>
    </source>
</evidence>
<sequence>MAERIDVTGEWQRISMRYASVESISTVIWWLIAGVGATVPIWLVNDGDMPWWGWLPLIAAILLIVIGVTFSFLRTRTIGYLQRDDDLLVRRGMLFRRFVAVPYGRMQVVDITQGPIERMFGLKTLKFVTAAATSAVTIPGMPGDTAEQLRDHLVAVSESRRAGL</sequence>
<feature type="transmembrane region" description="Helical" evidence="1">
    <location>
        <begin position="21"/>
        <end position="45"/>
    </location>
</feature>
<dbReference type="AlphaFoldDB" id="A0AA87RDM7"/>
<keyword evidence="1" id="KW-1133">Transmembrane helix</keyword>
<dbReference type="PANTHER" id="PTHR34473:SF3">
    <property type="entry name" value="TRANSMEMBRANE PROTEIN-RELATED"/>
    <property type="match status" value="1"/>
</dbReference>
<comment type="caution">
    <text evidence="3">The sequence shown here is derived from an EMBL/GenBank/DDBJ whole genome shotgun (WGS) entry which is preliminary data.</text>
</comment>
<evidence type="ECO:0000313" key="3">
    <source>
        <dbReference type="EMBL" id="GEK81140.1"/>
    </source>
</evidence>
<keyword evidence="4" id="KW-1185">Reference proteome</keyword>
<dbReference type="Proteomes" id="UP000321749">
    <property type="component" value="Unassembled WGS sequence"/>
</dbReference>
<dbReference type="PANTHER" id="PTHR34473">
    <property type="entry name" value="UPF0699 TRANSMEMBRANE PROTEIN YDBS"/>
    <property type="match status" value="1"/>
</dbReference>
<gene>
    <name evidence="3" type="ORF">ABA31_24910</name>
</gene>
<dbReference type="Pfam" id="PF03703">
    <property type="entry name" value="bPH_2"/>
    <property type="match status" value="1"/>
</dbReference>
<proteinExistence type="predicted"/>
<protein>
    <recommendedName>
        <fullName evidence="2">YdbS-like PH domain-containing protein</fullName>
    </recommendedName>
</protein>